<proteinExistence type="predicted"/>
<gene>
    <name evidence="1" type="ORF">DM484_01405</name>
</gene>
<comment type="caution">
    <text evidence="1">The sequence shown here is derived from an EMBL/GenBank/DDBJ whole genome shotgun (WGS) entry which is preliminary data.</text>
</comment>
<sequence>MKTLNCTLAESECKLLLEAIASLETQWGQLCAQSDDPDEISDFGNDLIELRLLAKSFSEQAVSVFGENVLHFGREQL</sequence>
<name>A0A2W4RNW5_9GAMM</name>
<reference evidence="1 2" key="1">
    <citation type="journal article" date="2018" name="Aquat. Microb. Ecol.">
        <title>Gammaproteobacterial methanotrophs dominate.</title>
        <authorList>
            <person name="Rissanen A.J."/>
            <person name="Saarenheimo J."/>
            <person name="Tiirola M."/>
            <person name="Peura S."/>
            <person name="Aalto S.L."/>
            <person name="Karvinen A."/>
            <person name="Nykanen H."/>
        </authorList>
    </citation>
    <scope>NUCLEOTIDE SEQUENCE [LARGE SCALE GENOMIC DNA]</scope>
    <source>
        <strain evidence="1">AMbin10</strain>
    </source>
</reference>
<dbReference type="Proteomes" id="UP000249396">
    <property type="component" value="Unassembled WGS sequence"/>
</dbReference>
<dbReference type="EMBL" id="QJPH01000115">
    <property type="protein sequence ID" value="PZN85615.1"/>
    <property type="molecule type" value="Genomic_DNA"/>
</dbReference>
<organism evidence="1 2">
    <name type="scientific">Candidatus Methylumidiphilus alinenensis</name>
    <dbReference type="NCBI Taxonomy" id="2202197"/>
    <lineage>
        <taxon>Bacteria</taxon>
        <taxon>Pseudomonadati</taxon>
        <taxon>Pseudomonadota</taxon>
        <taxon>Gammaproteobacteria</taxon>
        <taxon>Methylococcales</taxon>
        <taxon>Candidatus Methylumidiphilus</taxon>
    </lineage>
</organism>
<protein>
    <submittedName>
        <fullName evidence="1">Uncharacterized protein</fullName>
    </submittedName>
</protein>
<accession>A0A2W4RNW5</accession>
<evidence type="ECO:0000313" key="1">
    <source>
        <dbReference type="EMBL" id="PZN85615.1"/>
    </source>
</evidence>
<dbReference type="AlphaFoldDB" id="A0A2W4RNW5"/>
<evidence type="ECO:0000313" key="2">
    <source>
        <dbReference type="Proteomes" id="UP000249396"/>
    </source>
</evidence>